<dbReference type="Pfam" id="PF22621">
    <property type="entry name" value="CurL-like_PKS_C"/>
    <property type="match status" value="1"/>
</dbReference>
<evidence type="ECO:0000259" key="7">
    <source>
        <dbReference type="PROSITE" id="PS52004"/>
    </source>
</evidence>
<dbReference type="SMART" id="SM00823">
    <property type="entry name" value="PKS_PP"/>
    <property type="match status" value="1"/>
</dbReference>
<dbReference type="Proteomes" id="UP000544872">
    <property type="component" value="Unassembled WGS sequence"/>
</dbReference>
<evidence type="ECO:0000313" key="8">
    <source>
        <dbReference type="EMBL" id="MBB6212156.1"/>
    </source>
</evidence>
<dbReference type="Gene3D" id="3.40.47.10">
    <property type="match status" value="1"/>
</dbReference>
<dbReference type="InterPro" id="IPR009081">
    <property type="entry name" value="PP-bd_ACP"/>
</dbReference>
<dbReference type="SMART" id="SM00827">
    <property type="entry name" value="PKS_AT"/>
    <property type="match status" value="1"/>
</dbReference>
<dbReference type="SUPFAM" id="SSF55048">
    <property type="entry name" value="Probable ACP-binding domain of malonyl-CoA ACP transacylase"/>
    <property type="match status" value="1"/>
</dbReference>
<dbReference type="InterPro" id="IPR014031">
    <property type="entry name" value="Ketoacyl_synth_C"/>
</dbReference>
<dbReference type="InterPro" id="IPR036736">
    <property type="entry name" value="ACP-like_sf"/>
</dbReference>
<dbReference type="Gene3D" id="3.30.70.3290">
    <property type="match status" value="1"/>
</dbReference>
<dbReference type="SUPFAM" id="SSF47336">
    <property type="entry name" value="ACP-like"/>
    <property type="match status" value="1"/>
</dbReference>
<dbReference type="PANTHER" id="PTHR43775:SF51">
    <property type="entry name" value="INACTIVE PHENOLPHTHIOCEROL SYNTHESIS POLYKETIDE SYNTHASE TYPE I PKS1-RELATED"/>
    <property type="match status" value="1"/>
</dbReference>
<name>A0A7W9ZIN6_NOVIT</name>
<comment type="caution">
    <text evidence="8">The sequence shown here is derived from an EMBL/GenBank/DDBJ whole genome shotgun (WGS) entry which is preliminary data.</text>
</comment>
<dbReference type="Pfam" id="PF00698">
    <property type="entry name" value="Acyl_transf_1"/>
    <property type="match status" value="1"/>
</dbReference>
<organism evidence="8 9">
    <name type="scientific">Novispirillum itersonii</name>
    <name type="common">Aquaspirillum itersonii</name>
    <dbReference type="NCBI Taxonomy" id="189"/>
    <lineage>
        <taxon>Bacteria</taxon>
        <taxon>Pseudomonadati</taxon>
        <taxon>Pseudomonadota</taxon>
        <taxon>Alphaproteobacteria</taxon>
        <taxon>Rhodospirillales</taxon>
        <taxon>Novispirillaceae</taxon>
        <taxon>Novispirillum</taxon>
    </lineage>
</organism>
<evidence type="ECO:0000256" key="1">
    <source>
        <dbReference type="ARBA" id="ARBA00001957"/>
    </source>
</evidence>
<dbReference type="SUPFAM" id="SSF52151">
    <property type="entry name" value="FabD/lysophospholipase-like"/>
    <property type="match status" value="1"/>
</dbReference>
<keyword evidence="9" id="KW-1185">Reference proteome</keyword>
<dbReference type="InterPro" id="IPR050091">
    <property type="entry name" value="PKS_NRPS_Biosynth_Enz"/>
</dbReference>
<dbReference type="InterPro" id="IPR001227">
    <property type="entry name" value="Ac_transferase_dom_sf"/>
</dbReference>
<keyword evidence="2" id="KW-0596">Phosphopantetheine</keyword>
<accession>A0A7W9ZIN6</accession>
<evidence type="ECO:0000256" key="2">
    <source>
        <dbReference type="ARBA" id="ARBA00022450"/>
    </source>
</evidence>
<keyword evidence="4 8" id="KW-0808">Transferase</keyword>
<dbReference type="InterPro" id="IPR020806">
    <property type="entry name" value="PKS_PP-bd"/>
</dbReference>
<dbReference type="GO" id="GO:0031177">
    <property type="term" value="F:phosphopantetheine binding"/>
    <property type="evidence" value="ECO:0007669"/>
    <property type="project" value="InterPro"/>
</dbReference>
<dbReference type="Pfam" id="PF00109">
    <property type="entry name" value="ketoacyl-synt"/>
    <property type="match status" value="1"/>
</dbReference>
<dbReference type="RefSeq" id="WP_184265603.1">
    <property type="nucleotide sequence ID" value="NZ_JACIIX010000017.1"/>
</dbReference>
<dbReference type="EMBL" id="JACIIX010000017">
    <property type="protein sequence ID" value="MBB6212156.1"/>
    <property type="molecule type" value="Genomic_DNA"/>
</dbReference>
<dbReference type="InterPro" id="IPR016039">
    <property type="entry name" value="Thiolase-like"/>
</dbReference>
<dbReference type="Pfam" id="PF00550">
    <property type="entry name" value="PP-binding"/>
    <property type="match status" value="1"/>
</dbReference>
<dbReference type="Gene3D" id="1.10.1200.10">
    <property type="entry name" value="ACP-like"/>
    <property type="match status" value="1"/>
</dbReference>
<dbReference type="CDD" id="cd00833">
    <property type="entry name" value="PKS"/>
    <property type="match status" value="1"/>
</dbReference>
<sequence>MTPSLPPAFSSDSIAIIGAAVRFPGAPTLEAYRRLLLEGRQAMRPVPAERLAGSLHAALSRQPGYVAMESTLEDIEVFDAGFFGLSPREALILDPQHRHLLECAWHAYEQAGIVPGDRDDHRTGVFTSVSHSAYLTRFLMPHFQAGRLDVIETSLANDKDYAAARLAWKLNLKGPAAAIQTACSSSLVATHMACRSLLDGECDLAVVGAATITVPSGLGYPYSEKGILSRDGRCRPFAADASGTLFASGVAVILLKRLEEAHRDQDRVLACIRGSAVNNDGGQRAGFTAPNVDGQSAVIAEALAVAGVDPGEIQYVEGHGTATPLGDPVEVTALTDAFTAGSPLPPGQVALGSVKGNLGHLDTVAGLAGLLKVVLALEAETLLPTPHAATPNPALNLPATPFRLVPAAEPWRRGPRRRLASVSSFGMGGTNAHAVVEEAPLPLPPAPGREVELLVFSARTAEDATAVADRLADHLSAHPALSLTDVAHTLRVGRTALADRRMLIAASLPEAVEALRTGRYARSRIADTPPPAVLVFPGQGSQYPGLAADLLDRDPLFSRHFQRLRGRILMAGGPDVTGPESRTEAVHHTALAQPLLFVTQMALALTLLDLGLKPALLIGHSVGEIAAACLSGRLKEDDAARLVVCRARAMAAAPAGAMLLLSADTETARRLITLARRDLSPERVLELAAFNAPGAVVAGGDQAAIAALEQTARQDGISCTRLHTSHAFHTALMDGAATAVSGLTLPPVDGGGPLRVISTLTGTVAGPDMGTTAYWADQIRQPVRFADALQTALDLGGRLFIEVGAPGGLEAALQALSRQTDSLRTVSLLPSRRAATQPDAAQRMFLSGIGTLWLSGHDPDWAGLDQPFLPRQRVDLPGYPFRKEQHWPERPDLRETEEQQLPSLFADGEASPESIGQTALADRTLPTGFVLPRQPRPAESPAYDSPQGDLEHRLASLWEEFLLIAPIGRNDNFLALGGTSITALQVVQALSSDGTAITVRDLFSTPTLTALATHVAAKTVSPSPQEAPAAPAPAPVDAESMATIAAQLLGTA</sequence>
<dbReference type="InterPro" id="IPR020841">
    <property type="entry name" value="PKS_Beta-ketoAc_synthase_dom"/>
</dbReference>
<proteinExistence type="predicted"/>
<dbReference type="GO" id="GO:0006633">
    <property type="term" value="P:fatty acid biosynthetic process"/>
    <property type="evidence" value="ECO:0007669"/>
    <property type="project" value="TreeGrafter"/>
</dbReference>
<dbReference type="GO" id="GO:0004312">
    <property type="term" value="F:fatty acid synthase activity"/>
    <property type="evidence" value="ECO:0007669"/>
    <property type="project" value="TreeGrafter"/>
</dbReference>
<evidence type="ECO:0000256" key="4">
    <source>
        <dbReference type="ARBA" id="ARBA00022679"/>
    </source>
</evidence>
<reference evidence="8 9" key="1">
    <citation type="submission" date="2020-08" db="EMBL/GenBank/DDBJ databases">
        <title>Genomic Encyclopedia of Type Strains, Phase IV (KMG-IV): sequencing the most valuable type-strain genomes for metagenomic binning, comparative biology and taxonomic classification.</title>
        <authorList>
            <person name="Goeker M."/>
        </authorList>
    </citation>
    <scope>NUCLEOTIDE SEQUENCE [LARGE SCALE GENOMIC DNA]</scope>
    <source>
        <strain evidence="8 9">DSM 11590</strain>
    </source>
</reference>
<keyword evidence="3" id="KW-0597">Phosphoprotein</keyword>
<dbReference type="InterPro" id="IPR016035">
    <property type="entry name" value="Acyl_Trfase/lysoPLipase"/>
</dbReference>
<evidence type="ECO:0000259" key="6">
    <source>
        <dbReference type="PROSITE" id="PS50075"/>
    </source>
</evidence>
<feature type="region of interest" description="Disordered" evidence="5">
    <location>
        <begin position="928"/>
        <end position="947"/>
    </location>
</feature>
<dbReference type="Pfam" id="PF02801">
    <property type="entry name" value="Ketoacyl-synt_C"/>
    <property type="match status" value="1"/>
</dbReference>
<dbReference type="SUPFAM" id="SSF53901">
    <property type="entry name" value="Thiolase-like"/>
    <property type="match status" value="1"/>
</dbReference>
<feature type="domain" description="Carrier" evidence="6">
    <location>
        <begin position="945"/>
        <end position="1019"/>
    </location>
</feature>
<dbReference type="FunFam" id="1.10.1200.10:FF:000005">
    <property type="entry name" value="Nonribosomal peptide synthetase 1"/>
    <property type="match status" value="1"/>
</dbReference>
<dbReference type="InterPro" id="IPR016036">
    <property type="entry name" value="Malonyl_transacylase_ACP-bd"/>
</dbReference>
<dbReference type="PROSITE" id="PS50075">
    <property type="entry name" value="CARRIER"/>
    <property type="match status" value="1"/>
</dbReference>
<comment type="cofactor">
    <cofactor evidence="1">
        <name>pantetheine 4'-phosphate</name>
        <dbReference type="ChEBI" id="CHEBI:47942"/>
    </cofactor>
</comment>
<dbReference type="SMART" id="SM00825">
    <property type="entry name" value="PKS_KS"/>
    <property type="match status" value="1"/>
</dbReference>
<protein>
    <submittedName>
        <fullName evidence="8">Acyl transferase domain-containing protein</fullName>
    </submittedName>
</protein>
<dbReference type="InterPro" id="IPR014030">
    <property type="entry name" value="Ketoacyl_synth_N"/>
</dbReference>
<gene>
    <name evidence="8" type="ORF">FHS48_003604</name>
</gene>
<evidence type="ECO:0000256" key="3">
    <source>
        <dbReference type="ARBA" id="ARBA00022553"/>
    </source>
</evidence>
<evidence type="ECO:0000256" key="5">
    <source>
        <dbReference type="SAM" id="MobiDB-lite"/>
    </source>
</evidence>
<dbReference type="Gene3D" id="3.40.366.10">
    <property type="entry name" value="Malonyl-Coenzyme A Acyl Carrier Protein, domain 2"/>
    <property type="match status" value="1"/>
</dbReference>
<feature type="domain" description="Ketosynthase family 3 (KS3)" evidence="7">
    <location>
        <begin position="11"/>
        <end position="438"/>
    </location>
</feature>
<dbReference type="InterPro" id="IPR014043">
    <property type="entry name" value="Acyl_transferase_dom"/>
</dbReference>
<evidence type="ECO:0000313" key="9">
    <source>
        <dbReference type="Proteomes" id="UP000544872"/>
    </source>
</evidence>
<dbReference type="AlphaFoldDB" id="A0A7W9ZIN6"/>
<dbReference type="PANTHER" id="PTHR43775">
    <property type="entry name" value="FATTY ACID SYNTHASE"/>
    <property type="match status" value="1"/>
</dbReference>
<dbReference type="PROSITE" id="PS52004">
    <property type="entry name" value="KS3_2"/>
    <property type="match status" value="1"/>
</dbReference>